<evidence type="ECO:0000256" key="1">
    <source>
        <dbReference type="SAM" id="SignalP"/>
    </source>
</evidence>
<dbReference type="Gene3D" id="2.60.40.1080">
    <property type="match status" value="1"/>
</dbReference>
<dbReference type="PROSITE" id="PS51257">
    <property type="entry name" value="PROKAR_LIPOPROTEIN"/>
    <property type="match status" value="1"/>
</dbReference>
<accession>A0A9D9ECF0</accession>
<evidence type="ECO:0008006" key="4">
    <source>
        <dbReference type="Google" id="ProtNLM"/>
    </source>
</evidence>
<feature type="signal peptide" evidence="1">
    <location>
        <begin position="1"/>
        <end position="18"/>
    </location>
</feature>
<reference evidence="2" key="1">
    <citation type="submission" date="2020-10" db="EMBL/GenBank/DDBJ databases">
        <authorList>
            <person name="Gilroy R."/>
        </authorList>
    </citation>
    <scope>NUCLEOTIDE SEQUENCE</scope>
    <source>
        <strain evidence="2">D5-748</strain>
    </source>
</reference>
<dbReference type="Proteomes" id="UP000823619">
    <property type="component" value="Unassembled WGS sequence"/>
</dbReference>
<evidence type="ECO:0000313" key="2">
    <source>
        <dbReference type="EMBL" id="MBO8444898.1"/>
    </source>
</evidence>
<dbReference type="AlphaFoldDB" id="A0A9D9ECF0"/>
<dbReference type="EMBL" id="JADIMO010000047">
    <property type="protein sequence ID" value="MBO8444898.1"/>
    <property type="molecule type" value="Genomic_DNA"/>
</dbReference>
<keyword evidence="1" id="KW-0732">Signal</keyword>
<comment type="caution">
    <text evidence="2">The sequence shown here is derived from an EMBL/GenBank/DDBJ whole genome shotgun (WGS) entry which is preliminary data.</text>
</comment>
<name>A0A9D9ECF0_9BACT</name>
<feature type="chain" id="PRO_5038561099" description="BIG2 domain-containing protein" evidence="1">
    <location>
        <begin position="19"/>
        <end position="382"/>
    </location>
</feature>
<reference evidence="2" key="2">
    <citation type="journal article" date="2021" name="PeerJ">
        <title>Extensive microbial diversity within the chicken gut microbiome revealed by metagenomics and culture.</title>
        <authorList>
            <person name="Gilroy R."/>
            <person name="Ravi A."/>
            <person name="Getino M."/>
            <person name="Pursley I."/>
            <person name="Horton D.L."/>
            <person name="Alikhan N.F."/>
            <person name="Baker D."/>
            <person name="Gharbi K."/>
            <person name="Hall N."/>
            <person name="Watson M."/>
            <person name="Adriaenssens E.M."/>
            <person name="Foster-Nyarko E."/>
            <person name="Jarju S."/>
            <person name="Secka A."/>
            <person name="Antonio M."/>
            <person name="Oren A."/>
            <person name="Chaudhuri R.R."/>
            <person name="La Ragione R."/>
            <person name="Hildebrand F."/>
            <person name="Pallen M.J."/>
        </authorList>
    </citation>
    <scope>NUCLEOTIDE SEQUENCE</scope>
    <source>
        <strain evidence="2">D5-748</strain>
    </source>
</reference>
<gene>
    <name evidence="2" type="ORF">IAC23_04270</name>
</gene>
<organism evidence="2 3">
    <name type="scientific">Candidatus Cryptobacteroides merdavium</name>
    <dbReference type="NCBI Taxonomy" id="2840769"/>
    <lineage>
        <taxon>Bacteria</taxon>
        <taxon>Pseudomonadati</taxon>
        <taxon>Bacteroidota</taxon>
        <taxon>Bacteroidia</taxon>
        <taxon>Bacteroidales</taxon>
        <taxon>Candidatus Cryptobacteroides</taxon>
    </lineage>
</organism>
<proteinExistence type="predicted"/>
<sequence>MKKCFLLLAAVIPAFVLSSCRETTDENPGMSAADLAEVIPGTWLSSASDADDWITYEFTETSRVNVEFQEDGRRDAGSGYYFIEEGGVLTGSYSTESGETFYLDWTVSSVSAFEIGYGLYDNNTYLGEASIYRLVSTLSVEDGGALLPDYMAVCGSRNVSDFVSLDTSVATVDPVTGEISGVSAGTAFITFRTPGGHAAIRVEVNAGMKDFAELMLGTWICDNLEEKEWQKTRFDSSGYVYAEWTLSGIYELDESGGGYYTVDGTGVEFTITTSYGMQIQNEWTTEEINDFIWTYSVMSYGAVVGRYTGHRLLETLHLRSGESVEPDYQSLVGDYEVTGFSSHIPSVASVDGTGRITAQSVGRTYIDVGTRLGAGVIEVNVE</sequence>
<evidence type="ECO:0000313" key="3">
    <source>
        <dbReference type="Proteomes" id="UP000823619"/>
    </source>
</evidence>
<protein>
    <recommendedName>
        <fullName evidence="4">BIG2 domain-containing protein</fullName>
    </recommendedName>
</protein>